<keyword evidence="5" id="KW-0067">ATP-binding</keyword>
<dbReference type="PROSITE" id="PS00584">
    <property type="entry name" value="PFKB_KINASES_2"/>
    <property type="match status" value="1"/>
</dbReference>
<dbReference type="Pfam" id="PF00294">
    <property type="entry name" value="PfkB"/>
    <property type="match status" value="1"/>
</dbReference>
<feature type="domain" description="Carbohydrate kinase PfkB" evidence="6">
    <location>
        <begin position="11"/>
        <end position="293"/>
    </location>
</feature>
<evidence type="ECO:0000313" key="7">
    <source>
        <dbReference type="EMBL" id="MFC3551994.1"/>
    </source>
</evidence>
<dbReference type="EC" id="2.7.1.-" evidence="7"/>
<dbReference type="CDD" id="cd01167">
    <property type="entry name" value="bac_FRK"/>
    <property type="match status" value="1"/>
</dbReference>
<dbReference type="InterPro" id="IPR011611">
    <property type="entry name" value="PfkB_dom"/>
</dbReference>
<comment type="similarity">
    <text evidence="1">Belongs to the carbohydrate kinase PfkB family.</text>
</comment>
<dbReference type="InterPro" id="IPR050306">
    <property type="entry name" value="PfkB_Carbo_kinase"/>
</dbReference>
<comment type="caution">
    <text evidence="7">The sequence shown here is derived from an EMBL/GenBank/DDBJ whole genome shotgun (WGS) entry which is preliminary data.</text>
</comment>
<dbReference type="Proteomes" id="UP001595740">
    <property type="component" value="Unassembled WGS sequence"/>
</dbReference>
<protein>
    <submittedName>
        <fullName evidence="7">Carbohydrate kinase</fullName>
        <ecNumber evidence="7">2.7.1.-</ecNumber>
    </submittedName>
</protein>
<evidence type="ECO:0000256" key="2">
    <source>
        <dbReference type="ARBA" id="ARBA00022679"/>
    </source>
</evidence>
<name>A0ABV7RSY0_9GAMM</name>
<sequence length="307" mass="33288">MTPAPLPTFIVFGEALTDFVRIGEHDWRSIAGGACWNVARVAAKLGVPTGWAGAVSEDVFGRDIVERSRSVGLDMRFVQTVTAPPLLAMVHQLDPPRYFFLGEGAADLCFDESKLPADWEQACALAHFGGISLVRPGLGERLIGIAERLHAQGVRIVFDPNYRDLMGPDYPALFERMARLASLLKVSDEDLARIYPVLDTTQALAHLRRLAPQALLMYTHGARGMNLHMPERRIDQAAFAVDVVDTVGAGDACVGGFVASWLLRPERSWPAHLRFAAATAALACTQAGAHAPTRAQVEALLADRAEA</sequence>
<evidence type="ECO:0000259" key="6">
    <source>
        <dbReference type="Pfam" id="PF00294"/>
    </source>
</evidence>
<keyword evidence="2 7" id="KW-0808">Transferase</keyword>
<dbReference type="EMBL" id="JBHRXK010000007">
    <property type="protein sequence ID" value="MFC3551994.1"/>
    <property type="molecule type" value="Genomic_DNA"/>
</dbReference>
<dbReference type="InterPro" id="IPR029056">
    <property type="entry name" value="Ribokinase-like"/>
</dbReference>
<accession>A0ABV7RSY0</accession>
<dbReference type="GO" id="GO:0016301">
    <property type="term" value="F:kinase activity"/>
    <property type="evidence" value="ECO:0007669"/>
    <property type="project" value="UniProtKB-KW"/>
</dbReference>
<dbReference type="SUPFAM" id="SSF53613">
    <property type="entry name" value="Ribokinase-like"/>
    <property type="match status" value="1"/>
</dbReference>
<keyword evidence="4 7" id="KW-0418">Kinase</keyword>
<evidence type="ECO:0000313" key="8">
    <source>
        <dbReference type="Proteomes" id="UP001595740"/>
    </source>
</evidence>
<dbReference type="InterPro" id="IPR002173">
    <property type="entry name" value="Carboh/pur_kinase_PfkB_CS"/>
</dbReference>
<dbReference type="Gene3D" id="3.40.1190.20">
    <property type="match status" value="1"/>
</dbReference>
<keyword evidence="3" id="KW-0547">Nucleotide-binding</keyword>
<evidence type="ECO:0000256" key="5">
    <source>
        <dbReference type="ARBA" id="ARBA00022840"/>
    </source>
</evidence>
<keyword evidence="8" id="KW-1185">Reference proteome</keyword>
<evidence type="ECO:0000256" key="4">
    <source>
        <dbReference type="ARBA" id="ARBA00022777"/>
    </source>
</evidence>
<proteinExistence type="inferred from homology"/>
<dbReference type="PANTHER" id="PTHR43085">
    <property type="entry name" value="HEXOKINASE FAMILY MEMBER"/>
    <property type="match status" value="1"/>
</dbReference>
<evidence type="ECO:0000256" key="3">
    <source>
        <dbReference type="ARBA" id="ARBA00022741"/>
    </source>
</evidence>
<reference evidence="8" key="1">
    <citation type="journal article" date="2019" name="Int. J. Syst. Evol. Microbiol.">
        <title>The Global Catalogue of Microorganisms (GCM) 10K type strain sequencing project: providing services to taxonomists for standard genome sequencing and annotation.</title>
        <authorList>
            <consortium name="The Broad Institute Genomics Platform"/>
            <consortium name="The Broad Institute Genome Sequencing Center for Infectious Disease"/>
            <person name="Wu L."/>
            <person name="Ma J."/>
        </authorList>
    </citation>
    <scope>NUCLEOTIDE SEQUENCE [LARGE SCALE GENOMIC DNA]</scope>
    <source>
        <strain evidence="8">KCTC 42875</strain>
    </source>
</reference>
<gene>
    <name evidence="7" type="ORF">ACFOLC_13370</name>
</gene>
<evidence type="ECO:0000256" key="1">
    <source>
        <dbReference type="ARBA" id="ARBA00010688"/>
    </source>
</evidence>
<organism evidence="7 8">
    <name type="scientific">Lysobacter cavernae</name>
    <dbReference type="NCBI Taxonomy" id="1685901"/>
    <lineage>
        <taxon>Bacteria</taxon>
        <taxon>Pseudomonadati</taxon>
        <taxon>Pseudomonadota</taxon>
        <taxon>Gammaproteobacteria</taxon>
        <taxon>Lysobacterales</taxon>
        <taxon>Lysobacteraceae</taxon>
        <taxon>Lysobacter</taxon>
    </lineage>
</organism>
<dbReference type="RefSeq" id="WP_386759764.1">
    <property type="nucleotide sequence ID" value="NZ_JBHRXK010000007.1"/>
</dbReference>
<dbReference type="PANTHER" id="PTHR43085:SF1">
    <property type="entry name" value="PSEUDOURIDINE KINASE-RELATED"/>
    <property type="match status" value="1"/>
</dbReference>